<dbReference type="RefSeq" id="WP_302878001.1">
    <property type="nucleotide sequence ID" value="NZ_JAUMKJ010000009.1"/>
</dbReference>
<dbReference type="InterPro" id="IPR021617">
    <property type="entry name" value="DUF3231"/>
</dbReference>
<organism evidence="1 2">
    <name type="scientific">Paenibacillus ehimensis</name>
    <dbReference type="NCBI Taxonomy" id="79264"/>
    <lineage>
        <taxon>Bacteria</taxon>
        <taxon>Bacillati</taxon>
        <taxon>Bacillota</taxon>
        <taxon>Bacilli</taxon>
        <taxon>Bacillales</taxon>
        <taxon>Paenibacillaceae</taxon>
        <taxon>Paenibacillus</taxon>
    </lineage>
</organism>
<keyword evidence="2" id="KW-1185">Reference proteome</keyword>
<name>A0ABT8V6Q9_9BACL</name>
<gene>
    <name evidence="1" type="ORF">Q3C12_08945</name>
</gene>
<dbReference type="Gene3D" id="1.20.1260.10">
    <property type="match status" value="2"/>
</dbReference>
<comment type="caution">
    <text evidence="1">The sequence shown here is derived from an EMBL/GenBank/DDBJ whole genome shotgun (WGS) entry which is preliminary data.</text>
</comment>
<dbReference type="EMBL" id="JAUMKJ010000009">
    <property type="protein sequence ID" value="MDO3677129.1"/>
    <property type="molecule type" value="Genomic_DNA"/>
</dbReference>
<protein>
    <submittedName>
        <fullName evidence="1">DUF3231 family protein</fullName>
    </submittedName>
</protein>
<dbReference type="Pfam" id="PF11553">
    <property type="entry name" value="DUF3231"/>
    <property type="match status" value="2"/>
</dbReference>
<evidence type="ECO:0000313" key="1">
    <source>
        <dbReference type="EMBL" id="MDO3677129.1"/>
    </source>
</evidence>
<evidence type="ECO:0000313" key="2">
    <source>
        <dbReference type="Proteomes" id="UP001168883"/>
    </source>
</evidence>
<proteinExistence type="predicted"/>
<accession>A0ABT8V6Q9</accession>
<reference evidence="1" key="1">
    <citation type="submission" date="2023-07" db="EMBL/GenBank/DDBJ databases">
        <authorList>
            <person name="Aktuganov G."/>
            <person name="Boyko T."/>
            <person name="Delegan Y."/>
            <person name="Galimzianova N."/>
            <person name="Gilvanova E."/>
            <person name="Korobov V."/>
            <person name="Kuzmina L."/>
            <person name="Melentiev A."/>
            <person name="Milman P."/>
            <person name="Ryabova A."/>
            <person name="Stupak E."/>
            <person name="Yasakov T."/>
            <person name="Zharikova N."/>
            <person name="Zhurenko E."/>
        </authorList>
    </citation>
    <scope>NUCLEOTIDE SEQUENCE</scope>
    <source>
        <strain evidence="1">IB-739</strain>
    </source>
</reference>
<dbReference type="InterPro" id="IPR012347">
    <property type="entry name" value="Ferritin-like"/>
</dbReference>
<dbReference type="Proteomes" id="UP001168883">
    <property type="component" value="Unassembled WGS sequence"/>
</dbReference>
<dbReference type="PROSITE" id="PS51257">
    <property type="entry name" value="PROKAR_LIPOPROTEIN"/>
    <property type="match status" value="1"/>
</dbReference>
<sequence>MKIELNTNKKLNSVEQAKLWATYMGNSMASCVLSHMLHHVDDQEIKKVVENALILTEQFVKGVKDLFIQEHYPLPIGFTQDDVNVRAPRLFADEFYLYYLRYTSKAGLSIYGIALPLMTRPDIRVFFTQCLNSTTKLINQVNEMLSKKGFVAEAPYIPYPSQVDFIKKQSYLNGFLGDVRPLQALEITHLFDNIENNAISKCVLIGFSQVAQLDQAKSFFLRGKQIAAKHYDICSKMLEKENLSSPSILDPLVTTSTIPPFSDKLMLAHKLDMFSMRIRGYGNALAFSARHDVTAAYGRLLLEVGNYVEDGANILIDHGWLEQPPQAADREALASVGRHE</sequence>